<accession>A0A975IWI2</accession>
<protein>
    <submittedName>
        <fullName evidence="1">Uncharacterized protein</fullName>
    </submittedName>
</protein>
<keyword evidence="2" id="KW-1185">Reference proteome</keyword>
<dbReference type="Proteomes" id="UP000676409">
    <property type="component" value="Chromosome"/>
</dbReference>
<evidence type="ECO:0000313" key="1">
    <source>
        <dbReference type="EMBL" id="QUD89865.1"/>
    </source>
</evidence>
<organism evidence="1 2">
    <name type="scientific">Phenylobacterium montanum</name>
    <dbReference type="NCBI Taxonomy" id="2823693"/>
    <lineage>
        <taxon>Bacteria</taxon>
        <taxon>Pseudomonadati</taxon>
        <taxon>Pseudomonadota</taxon>
        <taxon>Alphaproteobacteria</taxon>
        <taxon>Caulobacterales</taxon>
        <taxon>Caulobacteraceae</taxon>
        <taxon>Phenylobacterium</taxon>
    </lineage>
</organism>
<proteinExistence type="predicted"/>
<gene>
    <name evidence="1" type="ORF">KCG34_08340</name>
</gene>
<dbReference type="AlphaFoldDB" id="A0A975IWI2"/>
<evidence type="ECO:0000313" key="2">
    <source>
        <dbReference type="Proteomes" id="UP000676409"/>
    </source>
</evidence>
<name>A0A975IWI2_9CAUL</name>
<sequence>MSEARLIRAAETLAQTFELGGDEQVAALMRDGFDEGEAWRLVALLPIAFGRPVLEELGMRHFVQTVTAQAADGKLVQANLMRQPEYAAGLKLARAHRQYGVMDHEVYKLIAGSSADIDAASNALNQGADLTGATIASSLMGPEIARHLIR</sequence>
<dbReference type="EMBL" id="CP073078">
    <property type="protein sequence ID" value="QUD89865.1"/>
    <property type="molecule type" value="Genomic_DNA"/>
</dbReference>
<dbReference type="RefSeq" id="WP_211939917.1">
    <property type="nucleotide sequence ID" value="NZ_CP073078.1"/>
</dbReference>
<reference evidence="1" key="1">
    <citation type="submission" date="2021-04" db="EMBL/GenBank/DDBJ databases">
        <title>The complete genome sequence of Caulobacter sp. S6.</title>
        <authorList>
            <person name="Tang Y."/>
            <person name="Ouyang W."/>
            <person name="Liu Q."/>
            <person name="Huang B."/>
            <person name="Guo Z."/>
            <person name="Lei P."/>
        </authorList>
    </citation>
    <scope>NUCLEOTIDE SEQUENCE</scope>
    <source>
        <strain evidence="1">S6</strain>
    </source>
</reference>
<dbReference type="KEGG" id="caul:KCG34_08340"/>